<dbReference type="Proteomes" id="UP001140234">
    <property type="component" value="Unassembled WGS sequence"/>
</dbReference>
<dbReference type="EMBL" id="JANBUJ010002078">
    <property type="protein sequence ID" value="KAJ2765219.1"/>
    <property type="molecule type" value="Genomic_DNA"/>
</dbReference>
<sequence>MGIAGLLPLLSEAQRKGHVKEFAGQTVGVDSYIWLYKGAFSCAVEVGLGTATTKYVT</sequence>
<gene>
    <name evidence="1" type="primary">EXO1_1</name>
    <name evidence="1" type="ORF">IWQ57_004863</name>
</gene>
<protein>
    <submittedName>
        <fullName evidence="1">Rad2 nuclease</fullName>
    </submittedName>
</protein>
<reference evidence="1" key="1">
    <citation type="submission" date="2022-07" db="EMBL/GenBank/DDBJ databases">
        <title>Phylogenomic reconstructions and comparative analyses of Kickxellomycotina fungi.</title>
        <authorList>
            <person name="Reynolds N.K."/>
            <person name="Stajich J.E."/>
            <person name="Barry K."/>
            <person name="Grigoriev I.V."/>
            <person name="Crous P."/>
            <person name="Smith M.E."/>
        </authorList>
    </citation>
    <scope>NUCLEOTIDE SEQUENCE</scope>
    <source>
        <strain evidence="1">CBS 109366</strain>
    </source>
</reference>
<organism evidence="1 2">
    <name type="scientific">Coemansia nantahalensis</name>
    <dbReference type="NCBI Taxonomy" id="2789366"/>
    <lineage>
        <taxon>Eukaryota</taxon>
        <taxon>Fungi</taxon>
        <taxon>Fungi incertae sedis</taxon>
        <taxon>Zoopagomycota</taxon>
        <taxon>Kickxellomycotina</taxon>
        <taxon>Kickxellomycetes</taxon>
        <taxon>Kickxellales</taxon>
        <taxon>Kickxellaceae</taxon>
        <taxon>Coemansia</taxon>
    </lineage>
</organism>
<accession>A0ACC1JQ99</accession>
<evidence type="ECO:0000313" key="1">
    <source>
        <dbReference type="EMBL" id="KAJ2765219.1"/>
    </source>
</evidence>
<keyword evidence="2" id="KW-1185">Reference proteome</keyword>
<comment type="caution">
    <text evidence="1">The sequence shown here is derived from an EMBL/GenBank/DDBJ whole genome shotgun (WGS) entry which is preliminary data.</text>
</comment>
<evidence type="ECO:0000313" key="2">
    <source>
        <dbReference type="Proteomes" id="UP001140234"/>
    </source>
</evidence>
<proteinExistence type="predicted"/>
<name>A0ACC1JQ99_9FUNG</name>
<feature type="non-terminal residue" evidence="1">
    <location>
        <position position="57"/>
    </location>
</feature>